<comment type="subcellular location">
    <subcellularLocation>
        <location evidence="2">Mitochondrion intermembrane space</location>
    </subcellularLocation>
</comment>
<evidence type="ECO:0000259" key="9">
    <source>
        <dbReference type="PROSITE" id="PS51324"/>
    </source>
</evidence>
<keyword evidence="6" id="KW-0496">Mitochondrion</keyword>
<evidence type="ECO:0000256" key="8">
    <source>
        <dbReference type="RuleBase" id="RU371123"/>
    </source>
</evidence>
<dbReference type="AlphaFoldDB" id="A0A9P7ZCS5"/>
<dbReference type="GO" id="GO:0005758">
    <property type="term" value="C:mitochondrial intermembrane space"/>
    <property type="evidence" value="ECO:0007669"/>
    <property type="project" value="UniProtKB-SubCell"/>
</dbReference>
<dbReference type="EC" id="1.8.3.2" evidence="8"/>
<dbReference type="GO" id="GO:0050660">
    <property type="term" value="F:flavin adenine dinucleotide binding"/>
    <property type="evidence" value="ECO:0007669"/>
    <property type="project" value="TreeGrafter"/>
</dbReference>
<sequence>MADDTRGNESTGNVPATGTLSTKKKAIVLGPDGKPCRTCNTLTDFLGAKKSTKKAPPVAAAPPNCPPDVEELGRASWTLLHSIAATYPEQPSFAEQQDVSQFMGLFSRIYPCWSCAADFREYIAASRVRAESRDEFGRWLCEAHNEVNRKLGKREFDCTRWQERWRDGWRDGSCG</sequence>
<evidence type="ECO:0000256" key="5">
    <source>
        <dbReference type="ARBA" id="ARBA00023002"/>
    </source>
</evidence>
<gene>
    <name evidence="10" type="ORF">BJ878DRAFT_531345</name>
</gene>
<keyword evidence="4 8" id="KW-0274">FAD</keyword>
<comment type="caution">
    <text evidence="10">The sequence shown here is derived from an EMBL/GenBank/DDBJ whole genome shotgun (WGS) entry which is preliminary data.</text>
</comment>
<evidence type="ECO:0000256" key="6">
    <source>
        <dbReference type="ARBA" id="ARBA00023128"/>
    </source>
</evidence>
<proteinExistence type="predicted"/>
<protein>
    <recommendedName>
        <fullName evidence="8">Sulfhydryl oxidase</fullName>
        <ecNumber evidence="8">1.8.3.2</ecNumber>
    </recommendedName>
</protein>
<dbReference type="InterPro" id="IPR017905">
    <property type="entry name" value="ERV/ALR_sulphydryl_oxidase"/>
</dbReference>
<comment type="catalytic activity">
    <reaction evidence="8">
        <text>2 R'C(R)SH + O2 = R'C(R)S-S(R)CR' + H2O2</text>
        <dbReference type="Rhea" id="RHEA:17357"/>
        <dbReference type="ChEBI" id="CHEBI:15379"/>
        <dbReference type="ChEBI" id="CHEBI:16240"/>
        <dbReference type="ChEBI" id="CHEBI:16520"/>
        <dbReference type="ChEBI" id="CHEBI:17412"/>
        <dbReference type="EC" id="1.8.3.2"/>
    </reaction>
</comment>
<evidence type="ECO:0000256" key="4">
    <source>
        <dbReference type="ARBA" id="ARBA00022827"/>
    </source>
</evidence>
<dbReference type="InterPro" id="IPR036774">
    <property type="entry name" value="ERV/ALR_sulphydryl_oxid_sf"/>
</dbReference>
<accession>A0A9P7ZCS5</accession>
<dbReference type="Proteomes" id="UP000887226">
    <property type="component" value="Unassembled WGS sequence"/>
</dbReference>
<reference evidence="10" key="1">
    <citation type="journal article" date="2021" name="IMA Fungus">
        <title>Genomic characterization of three marine fungi, including Emericellopsis atlantica sp. nov. with signatures of a generalist lifestyle and marine biomass degradation.</title>
        <authorList>
            <person name="Hagestad O.C."/>
            <person name="Hou L."/>
            <person name="Andersen J.H."/>
            <person name="Hansen E.H."/>
            <person name="Altermark B."/>
            <person name="Li C."/>
            <person name="Kuhnert E."/>
            <person name="Cox R.J."/>
            <person name="Crous P.W."/>
            <person name="Spatafora J.W."/>
            <person name="Lail K."/>
            <person name="Amirebrahimi M."/>
            <person name="Lipzen A."/>
            <person name="Pangilinan J."/>
            <person name="Andreopoulos W."/>
            <person name="Hayes R.D."/>
            <person name="Ng V."/>
            <person name="Grigoriev I.V."/>
            <person name="Jackson S.A."/>
            <person name="Sutton T.D.S."/>
            <person name="Dobson A.D.W."/>
            <person name="Rama T."/>
        </authorList>
    </citation>
    <scope>NUCLEOTIDE SEQUENCE</scope>
    <source>
        <strain evidence="10">TRa3180A</strain>
    </source>
</reference>
<dbReference type="OrthoDB" id="17199at2759"/>
<keyword evidence="3 8" id="KW-0285">Flavoprotein</keyword>
<keyword evidence="7" id="KW-1015">Disulfide bond</keyword>
<evidence type="ECO:0000256" key="2">
    <source>
        <dbReference type="ARBA" id="ARBA00004569"/>
    </source>
</evidence>
<evidence type="ECO:0000313" key="10">
    <source>
        <dbReference type="EMBL" id="KAG9249140.1"/>
    </source>
</evidence>
<dbReference type="FunFam" id="1.20.120.310:FF:000003">
    <property type="entry name" value="Sulfhydryl oxidase"/>
    <property type="match status" value="1"/>
</dbReference>
<feature type="domain" description="ERV/ALR sulfhydryl oxidase" evidence="9">
    <location>
        <begin position="65"/>
        <end position="165"/>
    </location>
</feature>
<dbReference type="PANTHER" id="PTHR12645">
    <property type="entry name" value="ALR/ERV"/>
    <property type="match status" value="1"/>
</dbReference>
<name>A0A9P7ZCS5_9HELO</name>
<evidence type="ECO:0000256" key="3">
    <source>
        <dbReference type="ARBA" id="ARBA00022630"/>
    </source>
</evidence>
<dbReference type="PANTHER" id="PTHR12645:SF0">
    <property type="entry name" value="FAD-LINKED SULFHYDRYL OXIDASE ALR"/>
    <property type="match status" value="1"/>
</dbReference>
<comment type="cofactor">
    <cofactor evidence="1 8">
        <name>FAD</name>
        <dbReference type="ChEBI" id="CHEBI:57692"/>
    </cofactor>
</comment>
<dbReference type="GO" id="GO:0016971">
    <property type="term" value="F:flavin-dependent sulfhydryl oxidase activity"/>
    <property type="evidence" value="ECO:0007669"/>
    <property type="project" value="InterPro"/>
</dbReference>
<evidence type="ECO:0000256" key="7">
    <source>
        <dbReference type="ARBA" id="ARBA00023157"/>
    </source>
</evidence>
<dbReference type="EMBL" id="MU253738">
    <property type="protein sequence ID" value="KAG9249140.1"/>
    <property type="molecule type" value="Genomic_DNA"/>
</dbReference>
<keyword evidence="11" id="KW-1185">Reference proteome</keyword>
<dbReference type="SUPFAM" id="SSF69000">
    <property type="entry name" value="FAD-dependent thiol oxidase"/>
    <property type="match status" value="1"/>
</dbReference>
<organism evidence="10 11">
    <name type="scientific">Calycina marina</name>
    <dbReference type="NCBI Taxonomy" id="1763456"/>
    <lineage>
        <taxon>Eukaryota</taxon>
        <taxon>Fungi</taxon>
        <taxon>Dikarya</taxon>
        <taxon>Ascomycota</taxon>
        <taxon>Pezizomycotina</taxon>
        <taxon>Leotiomycetes</taxon>
        <taxon>Helotiales</taxon>
        <taxon>Pezizellaceae</taxon>
        <taxon>Calycina</taxon>
    </lineage>
</organism>
<dbReference type="Gene3D" id="1.20.120.310">
    <property type="entry name" value="ERV/ALR sulfhydryl oxidase domain"/>
    <property type="match status" value="1"/>
</dbReference>
<evidence type="ECO:0000256" key="1">
    <source>
        <dbReference type="ARBA" id="ARBA00001974"/>
    </source>
</evidence>
<dbReference type="Pfam" id="PF04777">
    <property type="entry name" value="Evr1_Alr"/>
    <property type="match status" value="1"/>
</dbReference>
<dbReference type="Gene3D" id="4.10.320.60">
    <property type="match status" value="1"/>
</dbReference>
<keyword evidence="5 8" id="KW-0560">Oxidoreductase</keyword>
<dbReference type="PROSITE" id="PS51324">
    <property type="entry name" value="ERV_ALR"/>
    <property type="match status" value="1"/>
</dbReference>
<evidence type="ECO:0000313" key="11">
    <source>
        <dbReference type="Proteomes" id="UP000887226"/>
    </source>
</evidence>
<dbReference type="InterPro" id="IPR039799">
    <property type="entry name" value="ALR/ERV"/>
</dbReference>